<feature type="region of interest" description="Disordered" evidence="1">
    <location>
        <begin position="305"/>
        <end position="337"/>
    </location>
</feature>
<feature type="region of interest" description="Disordered" evidence="1">
    <location>
        <begin position="63"/>
        <end position="154"/>
    </location>
</feature>
<dbReference type="KEGG" id="pgu:PGUG_05461"/>
<name>A5DQB0_PICGU</name>
<dbReference type="OMA" id="WWNILER"/>
<dbReference type="OrthoDB" id="289721at2759"/>
<dbReference type="VEuPathDB" id="FungiDB:PGUG_05461"/>
<dbReference type="HOGENOM" id="CLU_326512_0_0_1"/>
<dbReference type="InParanoid" id="A5DQB0"/>
<evidence type="ECO:0000256" key="1">
    <source>
        <dbReference type="SAM" id="MobiDB-lite"/>
    </source>
</evidence>
<feature type="compositionally biased region" description="Low complexity" evidence="1">
    <location>
        <begin position="317"/>
        <end position="336"/>
    </location>
</feature>
<accession>A5DQB0</accession>
<proteinExistence type="predicted"/>
<dbReference type="AlphaFoldDB" id="A5DQB0"/>
<feature type="compositionally biased region" description="Low complexity" evidence="1">
    <location>
        <begin position="209"/>
        <end position="218"/>
    </location>
</feature>
<dbReference type="FunCoup" id="A5DQB0">
    <property type="interactions" value="28"/>
</dbReference>
<gene>
    <name evidence="2" type="ORF">PGUG_05461</name>
</gene>
<dbReference type="eggNOG" id="ENOG502QR4N">
    <property type="taxonomic scope" value="Eukaryota"/>
</dbReference>
<sequence>MSRRIDNYYDITLSSEASGALTSKKKYPNNYVPRRVASSASFTGDSKRPGDYFIQKLSNSSINLSSTTNQKGAPRPFSGDSIVSLPSSYSDEVSSSGSSQFDGQDSRLSSMTSHSITTPADSPMVNNNQFPRNDDKSQDSLKSQNESFHNDEDLASSVSTITLKNSGAPYNNSLESTSSLTSSAPHPAQLSKTRVKASSTSNILRRAPSVSSTSSLSLHRTKSKYSDPKEARERQQRRKKMYEENENDDEILSNDLDLFFNVPVIKNHADIYRKPSLSAQNKNVRISREDLISNKDDNYGSLHRSVTMKPTPLPPNLTSFGTNSSFSSTSDLPNTSLNSTTIAEHSIEEEDESREESTFSVSMDSDVAITQNISDFYSDRSVSFLQSARNDRDNEVMYKLPHYVKSQSSIEDLRLFSPEKLILVDQSRPINLPPKAELDKSKHAREFQKVLSNLEITSKSTLDSRKKLSESMIVHNQHWLKLILSISDEKDLKKKFNDDKNSIRRLNWDSVCPDKCKFQYLMKVLSYDSAKMVELLSSGFLLAQEKVSNLSPSMKATKTYEFTDVMNSVLRKPLYESIMKEMSKDDVALFRENYMKLLFAFSLSEDEDSLRRQDEILLIPVFLIMFQDSESLQNIYTLIKLIDRKVFNRLFFRQLGDVLEKWSTRSFPSSSQIYKFLRKFHDAGEFADLSPSAFCEMLTHMNDKLPLSKSAPSTPIVAQSGFNFDVKPAANFSPKTNSIDGGEVRVEASLCMNSAAFSLVFKLIQLVVTYSFATKTQGKNNMKVIQSFLMVVFKFYHINWNDYRELIRCNKSIRINNTADATTNLDSFTSKWVETFKVL</sequence>
<feature type="compositionally biased region" description="Basic and acidic residues" evidence="1">
    <location>
        <begin position="224"/>
        <end position="234"/>
    </location>
</feature>
<protein>
    <submittedName>
        <fullName evidence="2">Uncharacterized protein</fullName>
    </submittedName>
</protein>
<dbReference type="GeneID" id="5124173"/>
<dbReference type="RefSeq" id="XP_001482441.2">
    <property type="nucleotide sequence ID" value="XM_001482391.1"/>
</dbReference>
<evidence type="ECO:0000313" key="3">
    <source>
        <dbReference type="Proteomes" id="UP000001997"/>
    </source>
</evidence>
<organism evidence="2 3">
    <name type="scientific">Meyerozyma guilliermondii (strain ATCC 6260 / CBS 566 / DSM 6381 / JCM 1539 / NBRC 10279 / NRRL Y-324)</name>
    <name type="common">Yeast</name>
    <name type="synonym">Candida guilliermondii</name>
    <dbReference type="NCBI Taxonomy" id="294746"/>
    <lineage>
        <taxon>Eukaryota</taxon>
        <taxon>Fungi</taxon>
        <taxon>Dikarya</taxon>
        <taxon>Ascomycota</taxon>
        <taxon>Saccharomycotina</taxon>
        <taxon>Pichiomycetes</taxon>
        <taxon>Debaryomycetaceae</taxon>
        <taxon>Meyerozyma</taxon>
    </lineage>
</organism>
<feature type="compositionally biased region" description="Polar residues" evidence="1">
    <location>
        <begin position="100"/>
        <end position="131"/>
    </location>
</feature>
<reference evidence="2 3" key="1">
    <citation type="journal article" date="2009" name="Nature">
        <title>Evolution of pathogenicity and sexual reproduction in eight Candida genomes.</title>
        <authorList>
            <person name="Butler G."/>
            <person name="Rasmussen M.D."/>
            <person name="Lin M.F."/>
            <person name="Santos M.A."/>
            <person name="Sakthikumar S."/>
            <person name="Munro C.A."/>
            <person name="Rheinbay E."/>
            <person name="Grabherr M."/>
            <person name="Forche A."/>
            <person name="Reedy J.L."/>
            <person name="Agrafioti I."/>
            <person name="Arnaud M.B."/>
            <person name="Bates S."/>
            <person name="Brown A.J."/>
            <person name="Brunke S."/>
            <person name="Costanzo M.C."/>
            <person name="Fitzpatrick D.A."/>
            <person name="de Groot P.W."/>
            <person name="Harris D."/>
            <person name="Hoyer L.L."/>
            <person name="Hube B."/>
            <person name="Klis F.M."/>
            <person name="Kodira C."/>
            <person name="Lennard N."/>
            <person name="Logue M.E."/>
            <person name="Martin R."/>
            <person name="Neiman A.M."/>
            <person name="Nikolaou E."/>
            <person name="Quail M.A."/>
            <person name="Quinn J."/>
            <person name="Santos M.C."/>
            <person name="Schmitzberger F.F."/>
            <person name="Sherlock G."/>
            <person name="Shah P."/>
            <person name="Silverstein K.A."/>
            <person name="Skrzypek M.S."/>
            <person name="Soll D."/>
            <person name="Staggs R."/>
            <person name="Stansfield I."/>
            <person name="Stumpf M.P."/>
            <person name="Sudbery P.E."/>
            <person name="Srikantha T."/>
            <person name="Zeng Q."/>
            <person name="Berman J."/>
            <person name="Berriman M."/>
            <person name="Heitman J."/>
            <person name="Gow N.A."/>
            <person name="Lorenz M.C."/>
            <person name="Birren B.W."/>
            <person name="Kellis M."/>
            <person name="Cuomo C.A."/>
        </authorList>
    </citation>
    <scope>NUCLEOTIDE SEQUENCE [LARGE SCALE GENOMIC DNA]</scope>
    <source>
        <strain evidence="3">ATCC 6260 / CBS 566 / DSM 6381 / JCM 1539 / NBRC 10279 / NRRL Y-324</strain>
    </source>
</reference>
<feature type="region of interest" description="Disordered" evidence="1">
    <location>
        <begin position="173"/>
        <end position="246"/>
    </location>
</feature>
<feature type="compositionally biased region" description="Low complexity" evidence="1">
    <location>
        <begin position="173"/>
        <end position="183"/>
    </location>
</feature>
<evidence type="ECO:0000313" key="2">
    <source>
        <dbReference type="EMBL" id="EDK41363.2"/>
    </source>
</evidence>
<keyword evidence="3" id="KW-1185">Reference proteome</keyword>
<feature type="compositionally biased region" description="Low complexity" evidence="1">
    <location>
        <begin position="84"/>
        <end position="99"/>
    </location>
</feature>
<dbReference type="Proteomes" id="UP000001997">
    <property type="component" value="Unassembled WGS sequence"/>
</dbReference>
<feature type="compositionally biased region" description="Polar residues" evidence="1">
    <location>
        <begin position="190"/>
        <end position="203"/>
    </location>
</feature>
<dbReference type="EMBL" id="CH408161">
    <property type="protein sequence ID" value="EDK41363.2"/>
    <property type="molecule type" value="Genomic_DNA"/>
</dbReference>